<dbReference type="EnsemblMetazoa" id="GPAI045696-RA">
    <property type="protein sequence ID" value="GPAI045696-PA"/>
    <property type="gene ID" value="GPAI045696"/>
</dbReference>
<dbReference type="SUPFAM" id="SSF48452">
    <property type="entry name" value="TPR-like"/>
    <property type="match status" value="1"/>
</dbReference>
<dbReference type="Proteomes" id="UP000092445">
    <property type="component" value="Unassembled WGS sequence"/>
</dbReference>
<dbReference type="InterPro" id="IPR011990">
    <property type="entry name" value="TPR-like_helical_dom_sf"/>
</dbReference>
<name>A0A1B0AHA2_GLOPL</name>
<accession>A0A1B0AHA2</accession>
<proteinExistence type="predicted"/>
<reference evidence="2" key="1">
    <citation type="submission" date="2014-03" db="EMBL/GenBank/DDBJ databases">
        <authorList>
            <person name="Aksoy S."/>
            <person name="Warren W."/>
            <person name="Wilson R.K."/>
        </authorList>
    </citation>
    <scope>NUCLEOTIDE SEQUENCE [LARGE SCALE GENOMIC DNA]</scope>
    <source>
        <strain evidence="2">IAEA</strain>
    </source>
</reference>
<organism evidence="1 2">
    <name type="scientific">Glossina pallidipes</name>
    <name type="common">Tsetse fly</name>
    <dbReference type="NCBI Taxonomy" id="7398"/>
    <lineage>
        <taxon>Eukaryota</taxon>
        <taxon>Metazoa</taxon>
        <taxon>Ecdysozoa</taxon>
        <taxon>Arthropoda</taxon>
        <taxon>Hexapoda</taxon>
        <taxon>Insecta</taxon>
        <taxon>Pterygota</taxon>
        <taxon>Neoptera</taxon>
        <taxon>Endopterygota</taxon>
        <taxon>Diptera</taxon>
        <taxon>Brachycera</taxon>
        <taxon>Muscomorpha</taxon>
        <taxon>Hippoboscoidea</taxon>
        <taxon>Glossinidae</taxon>
        <taxon>Glossina</taxon>
    </lineage>
</organism>
<protein>
    <submittedName>
        <fullName evidence="1">Uncharacterized protein</fullName>
    </submittedName>
</protein>
<reference evidence="1" key="2">
    <citation type="submission" date="2020-05" db="UniProtKB">
        <authorList>
            <consortium name="EnsemblMetazoa"/>
        </authorList>
    </citation>
    <scope>IDENTIFICATION</scope>
    <source>
        <strain evidence="1">IAEA</strain>
    </source>
</reference>
<evidence type="ECO:0000313" key="1">
    <source>
        <dbReference type="EnsemblMetazoa" id="GPAI045696-PA"/>
    </source>
</evidence>
<evidence type="ECO:0000313" key="2">
    <source>
        <dbReference type="Proteomes" id="UP000092445"/>
    </source>
</evidence>
<dbReference type="AlphaFoldDB" id="A0A1B0AHA2"/>
<keyword evidence="2" id="KW-1185">Reference proteome</keyword>
<dbReference type="VEuPathDB" id="VectorBase:GPAI045696"/>
<sequence>MNNNNNKGKTIDCELWEAQQGEDILGYKECRRFIGSLYEVLLKEMIEEGCELCAMFFVQLTERECDLCEKNYISFFVRNKYPKLCVKLSEKAILAESVAKTETYCGGTQCLEILYEMLLILERYKDLDWLLHKLFLIAAYLNGFNYYRCEGQTMRKAMDYFMKALELSRCELWLAGDLSPNSPNSTLHDYIAVQLTKTLIAISKTIDEPLEGRSLIRKTFLLLAETDYMRYGLLFVEAILLEVHYLMDIEKYMNAMTLLQYLEKHLYSIYGVDNIRITCTLLIQKARCYELLKERRKALIKFNECRLLALRYKFNDIAGKAYLEIGKIYEKYTKNHDEAAYCYHESLKHFARTSDKNKAGKYALARLKAREVFPALMHNIKNSNFNRVSLCKLYDWKNCAIPLIDKPSISAYFIGKDEEIPLFDEMFGETDDDYQNIIPTNDTILMNDGSIRSSSHTSGSPYNAREFFQPHEGSFRNEMIFLCLSQQKNVVIHYSLTLSSSSVDDWASETKSSRSTNIFTY</sequence>